<protein>
    <submittedName>
        <fullName evidence="1">Uncharacterized protein</fullName>
    </submittedName>
</protein>
<dbReference type="GeneID" id="83457700"/>
<name>A0ABN6NSL2_9ENTE</name>
<accession>A0ABN6NSL2</accession>
<dbReference type="Proteomes" id="UP000831692">
    <property type="component" value="Chromosome"/>
</dbReference>
<sequence>MKNMKRSKKMVVVVILFFVVLIGGATGFATVQKNKLSDLYSQVSTWEKTGRTYTTNENGIGYSVVELSTENIFEVPASLPITATDYENGVLVDYDGNDNDFQVTWTTSGNISETVHMDSNFNVIDETTGKIVSSEDMKVVKNVFTSAKDKWNQINQN</sequence>
<organism evidence="1 2">
    <name type="scientific">Enterococcus innesii</name>
    <dbReference type="NCBI Taxonomy" id="2839759"/>
    <lineage>
        <taxon>Bacteria</taxon>
        <taxon>Bacillati</taxon>
        <taxon>Bacillota</taxon>
        <taxon>Bacilli</taxon>
        <taxon>Lactobacillales</taxon>
        <taxon>Enterococcaceae</taxon>
        <taxon>Enterococcus</taxon>
    </lineage>
</organism>
<evidence type="ECO:0000313" key="2">
    <source>
        <dbReference type="Proteomes" id="UP000831692"/>
    </source>
</evidence>
<keyword evidence="2" id="KW-1185">Reference proteome</keyword>
<dbReference type="RefSeq" id="WP_229045664.1">
    <property type="nucleotide sequence ID" value="NZ_AP025635.1"/>
</dbReference>
<dbReference type="EMBL" id="AP025635">
    <property type="protein sequence ID" value="BDG68136.1"/>
    <property type="molecule type" value="Genomic_DNA"/>
</dbReference>
<evidence type="ECO:0000313" key="1">
    <source>
        <dbReference type="EMBL" id="BDG68136.1"/>
    </source>
</evidence>
<reference evidence="1 2" key="1">
    <citation type="submission" date="2022-03" db="EMBL/GenBank/DDBJ databases">
        <title>Complete genome sequence of Enterococcus innesii DB-1.</title>
        <authorList>
            <person name="Fukuda D."/>
            <person name="Nolasco-Hipolito C."/>
        </authorList>
    </citation>
    <scope>NUCLEOTIDE SEQUENCE [LARGE SCALE GENOMIC DNA]</scope>
    <source>
        <strain evidence="1 2">DB-1</strain>
    </source>
</reference>
<gene>
    <name evidence="1" type="ORF">ENLAB_17000</name>
</gene>
<proteinExistence type="predicted"/>